<accession>A0A0E9W5L0</accession>
<reference evidence="1" key="1">
    <citation type="submission" date="2014-11" db="EMBL/GenBank/DDBJ databases">
        <authorList>
            <person name="Amaro Gonzalez C."/>
        </authorList>
    </citation>
    <scope>NUCLEOTIDE SEQUENCE</scope>
</reference>
<organism evidence="1">
    <name type="scientific">Anguilla anguilla</name>
    <name type="common">European freshwater eel</name>
    <name type="synonym">Muraena anguilla</name>
    <dbReference type="NCBI Taxonomy" id="7936"/>
    <lineage>
        <taxon>Eukaryota</taxon>
        <taxon>Metazoa</taxon>
        <taxon>Chordata</taxon>
        <taxon>Craniata</taxon>
        <taxon>Vertebrata</taxon>
        <taxon>Euteleostomi</taxon>
        <taxon>Actinopterygii</taxon>
        <taxon>Neopterygii</taxon>
        <taxon>Teleostei</taxon>
        <taxon>Anguilliformes</taxon>
        <taxon>Anguillidae</taxon>
        <taxon>Anguilla</taxon>
    </lineage>
</organism>
<reference evidence="1" key="2">
    <citation type="journal article" date="2015" name="Fish Shellfish Immunol.">
        <title>Early steps in the European eel (Anguilla anguilla)-Vibrio vulnificus interaction in the gills: Role of the RtxA13 toxin.</title>
        <authorList>
            <person name="Callol A."/>
            <person name="Pajuelo D."/>
            <person name="Ebbesson L."/>
            <person name="Teles M."/>
            <person name="MacKenzie S."/>
            <person name="Amaro C."/>
        </authorList>
    </citation>
    <scope>NUCLEOTIDE SEQUENCE</scope>
</reference>
<evidence type="ECO:0000313" key="1">
    <source>
        <dbReference type="EMBL" id="JAH84733.1"/>
    </source>
</evidence>
<dbReference type="EMBL" id="GBXM01023844">
    <property type="protein sequence ID" value="JAH84733.1"/>
    <property type="molecule type" value="Transcribed_RNA"/>
</dbReference>
<proteinExistence type="predicted"/>
<sequence length="53" mass="5880">MKATSFLNVRQPSSDFFKLHKLGSGDPYSSEHPNQHKLKPMSLPVLVFGGHSV</sequence>
<dbReference type="AlphaFoldDB" id="A0A0E9W5L0"/>
<protein>
    <submittedName>
        <fullName evidence="1">Uncharacterized protein</fullName>
    </submittedName>
</protein>
<name>A0A0E9W5L0_ANGAN</name>